<dbReference type="InterPro" id="IPR002746">
    <property type="entry name" value="UPF0216"/>
</dbReference>
<dbReference type="RefSeq" id="WP_055408050.1">
    <property type="nucleotide sequence ID" value="NZ_CP013011.1"/>
</dbReference>
<dbReference type="OrthoDB" id="15458at2157"/>
<dbReference type="KEGG" id="pdl:Pyrde_0570"/>
<dbReference type="Proteomes" id="UP000196694">
    <property type="component" value="Unassembled WGS sequence"/>
</dbReference>
<proteinExistence type="predicted"/>
<gene>
    <name evidence="2" type="ORF">Pdsh_09455</name>
    <name evidence="1" type="ORF">Pyrde_0570</name>
</gene>
<organism evidence="1 3">
    <name type="scientific">Pyrodictium delaneyi</name>
    <dbReference type="NCBI Taxonomy" id="1273541"/>
    <lineage>
        <taxon>Archaea</taxon>
        <taxon>Thermoproteota</taxon>
        <taxon>Thermoprotei</taxon>
        <taxon>Desulfurococcales</taxon>
        <taxon>Pyrodictiaceae</taxon>
        <taxon>Pyrodictium</taxon>
    </lineage>
</organism>
<dbReference type="STRING" id="1273541.Pyrde_0570"/>
<evidence type="ECO:0000313" key="3">
    <source>
        <dbReference type="Proteomes" id="UP000058613"/>
    </source>
</evidence>
<protein>
    <submittedName>
        <fullName evidence="1">Uncharacterized protein</fullName>
    </submittedName>
</protein>
<dbReference type="GeneID" id="26098906"/>
<keyword evidence="4" id="KW-1185">Reference proteome</keyword>
<sequence length="144" mass="16900">MAYPGERLHRYIYHKAYRDKQFFESLRPAEYKNLSVLLEEDEPGVRLASGQYYMFSREDLETLRNMLPWYLHSLVKLPFFFIYSRTGHVGSYKLVGPDRWAARAIGYILEGDLTQEKWELSGSEMERLLALLKSLIIVSLSISL</sequence>
<dbReference type="Pfam" id="PF01886">
    <property type="entry name" value="DUF61"/>
    <property type="match status" value="1"/>
</dbReference>
<name>A0A0P0N2Q6_9CREN</name>
<evidence type="ECO:0000313" key="1">
    <source>
        <dbReference type="EMBL" id="ALL00620.1"/>
    </source>
</evidence>
<evidence type="ECO:0000313" key="2">
    <source>
        <dbReference type="EMBL" id="OWJ54078.1"/>
    </source>
</evidence>
<accession>A0A0P0N2Q6</accession>
<dbReference type="EMBL" id="NCQP01000007">
    <property type="protein sequence ID" value="OWJ54078.1"/>
    <property type="molecule type" value="Genomic_DNA"/>
</dbReference>
<dbReference type="Proteomes" id="UP000058613">
    <property type="component" value="Chromosome"/>
</dbReference>
<dbReference type="EMBL" id="CP013011">
    <property type="protein sequence ID" value="ALL00620.1"/>
    <property type="molecule type" value="Genomic_DNA"/>
</dbReference>
<reference evidence="2 4" key="2">
    <citation type="submission" date="2017-05" db="EMBL/GenBank/DDBJ databases">
        <title>The draft genome of the hyperthermophilic archaeon 'Pyrodictium delaneyi strain Hulk', an iron and nitrate reducer, reveals the capacity for sulfate reduction.</title>
        <authorList>
            <person name="Demey L.M."/>
            <person name="Miller C."/>
            <person name="Manzella M."/>
            <person name="Reguera G."/>
            <person name="Kashefi K."/>
        </authorList>
    </citation>
    <scope>NUCLEOTIDE SEQUENCE [LARGE SCALE GENOMIC DNA]</scope>
    <source>
        <strain evidence="2 4">Hulk</strain>
    </source>
</reference>
<dbReference type="AlphaFoldDB" id="A0A0P0N2Q6"/>
<reference evidence="1 3" key="1">
    <citation type="submission" date="2015-10" db="EMBL/GenBank/DDBJ databases">
        <title>Complete genome sequence of hyperthermophilic archaeon Pyrodictium delaneyi Su06.</title>
        <authorList>
            <person name="Jung J.-H."/>
            <person name="Lin J."/>
            <person name="Holden J.F."/>
            <person name="Park C.-S."/>
        </authorList>
    </citation>
    <scope>NUCLEOTIDE SEQUENCE [LARGE SCALE GENOMIC DNA]</scope>
    <source>
        <strain evidence="1 3">Su06</strain>
    </source>
</reference>
<evidence type="ECO:0000313" key="4">
    <source>
        <dbReference type="Proteomes" id="UP000196694"/>
    </source>
</evidence>